<evidence type="ECO:0000256" key="2">
    <source>
        <dbReference type="SAM" id="Phobius"/>
    </source>
</evidence>
<dbReference type="OrthoDB" id="1634137at2"/>
<evidence type="ECO:0000256" key="1">
    <source>
        <dbReference type="SAM" id="MobiDB-lite"/>
    </source>
</evidence>
<organism evidence="3 4">
    <name type="scientific">Salicibibacter halophilus</name>
    <dbReference type="NCBI Taxonomy" id="2502791"/>
    <lineage>
        <taxon>Bacteria</taxon>
        <taxon>Bacillati</taxon>
        <taxon>Bacillota</taxon>
        <taxon>Bacilli</taxon>
        <taxon>Bacillales</taxon>
        <taxon>Bacillaceae</taxon>
        <taxon>Salicibibacter</taxon>
    </lineage>
</organism>
<accession>A0A514LGI9</accession>
<keyword evidence="2" id="KW-1133">Transmembrane helix</keyword>
<feature type="transmembrane region" description="Helical" evidence="2">
    <location>
        <begin position="58"/>
        <end position="84"/>
    </location>
</feature>
<dbReference type="AlphaFoldDB" id="A0A514LGI9"/>
<keyword evidence="2" id="KW-0812">Transmembrane</keyword>
<evidence type="ECO:0000313" key="4">
    <source>
        <dbReference type="Proteomes" id="UP000319756"/>
    </source>
</evidence>
<feature type="compositionally biased region" description="Basic residues" evidence="1">
    <location>
        <begin position="1"/>
        <end position="12"/>
    </location>
</feature>
<proteinExistence type="predicted"/>
<keyword evidence="2" id="KW-0472">Membrane</keyword>
<sequence>MARNRKLPKKTRKNEEQDENIEKLEQLIDKMEDMTTKSRLKDMAYHFSAKREIIKSNLIAGIARGVGLTIGTAVLLALLGFILAQTVSLPLIGDYLAEFLDIVDNQRETTP</sequence>
<dbReference type="EMBL" id="CP035485">
    <property type="protein sequence ID" value="QDI90968.1"/>
    <property type="molecule type" value="Genomic_DNA"/>
</dbReference>
<dbReference type="Proteomes" id="UP000319756">
    <property type="component" value="Chromosome"/>
</dbReference>
<protein>
    <submittedName>
        <fullName evidence="3">Uncharacterized protein</fullName>
    </submittedName>
</protein>
<reference evidence="4" key="1">
    <citation type="submission" date="2019-01" db="EMBL/GenBank/DDBJ databases">
        <title>Genomic analysis of Salicibibacter sp. NKC3-5.</title>
        <authorList>
            <person name="Oh Y.J."/>
        </authorList>
    </citation>
    <scope>NUCLEOTIDE SEQUENCE [LARGE SCALE GENOMIC DNA]</scope>
    <source>
        <strain evidence="4">NKC3-5</strain>
    </source>
</reference>
<evidence type="ECO:0000313" key="3">
    <source>
        <dbReference type="EMBL" id="QDI90968.1"/>
    </source>
</evidence>
<dbReference type="InterPro" id="IPR043723">
    <property type="entry name" value="DUF5665"/>
</dbReference>
<dbReference type="KEGG" id="sale:EPH95_07075"/>
<keyword evidence="4" id="KW-1185">Reference proteome</keyword>
<dbReference type="RefSeq" id="WP_142088584.1">
    <property type="nucleotide sequence ID" value="NZ_CP035485.1"/>
</dbReference>
<dbReference type="Pfam" id="PF18910">
    <property type="entry name" value="DUF5665"/>
    <property type="match status" value="1"/>
</dbReference>
<name>A0A514LGI9_9BACI</name>
<feature type="region of interest" description="Disordered" evidence="1">
    <location>
        <begin position="1"/>
        <end position="21"/>
    </location>
</feature>
<gene>
    <name evidence="3" type="ORF">EPH95_07075</name>
</gene>